<keyword evidence="3" id="KW-1185">Reference proteome</keyword>
<accession>A0ABX1GKE3</accession>
<evidence type="ECO:0000313" key="3">
    <source>
        <dbReference type="Proteomes" id="UP000765845"/>
    </source>
</evidence>
<dbReference type="PANTHER" id="PTHR33608:SF12">
    <property type="entry name" value="DUF58 DOMAIN-CONTAINING PROTEIN"/>
    <property type="match status" value="1"/>
</dbReference>
<dbReference type="Pfam" id="PF01882">
    <property type="entry name" value="DUF58"/>
    <property type="match status" value="1"/>
</dbReference>
<feature type="domain" description="DUF58" evidence="1">
    <location>
        <begin position="61"/>
        <end position="277"/>
    </location>
</feature>
<evidence type="ECO:0000259" key="1">
    <source>
        <dbReference type="Pfam" id="PF01882"/>
    </source>
</evidence>
<protein>
    <submittedName>
        <fullName evidence="2">DUF58 domain-containing protein</fullName>
    </submittedName>
</protein>
<proteinExistence type="predicted"/>
<evidence type="ECO:0000313" key="2">
    <source>
        <dbReference type="EMBL" id="NKI19436.1"/>
    </source>
</evidence>
<name>A0ABX1GKE3_9GAMM</name>
<reference evidence="2 3" key="1">
    <citation type="submission" date="2020-04" db="EMBL/GenBank/DDBJ databases">
        <authorList>
            <person name="Yoon J."/>
        </authorList>
    </citation>
    <scope>NUCLEOTIDE SEQUENCE [LARGE SCALE GENOMIC DNA]</scope>
    <source>
        <strain evidence="2 3">KMU-166</strain>
    </source>
</reference>
<dbReference type="InterPro" id="IPR002881">
    <property type="entry name" value="DUF58"/>
</dbReference>
<dbReference type="EMBL" id="JAAWWK010000008">
    <property type="protein sequence ID" value="NKI19436.1"/>
    <property type="molecule type" value="Genomic_DNA"/>
</dbReference>
<dbReference type="Proteomes" id="UP000765845">
    <property type="component" value="Unassembled WGS sequence"/>
</dbReference>
<dbReference type="RefSeq" id="WP_168451955.1">
    <property type="nucleotide sequence ID" value="NZ_JAAWWK010000008.1"/>
</dbReference>
<organism evidence="2 3">
    <name type="scientific">Spongiibacter thalassae</name>
    <dbReference type="NCBI Taxonomy" id="2721624"/>
    <lineage>
        <taxon>Bacteria</taxon>
        <taxon>Pseudomonadati</taxon>
        <taxon>Pseudomonadota</taxon>
        <taxon>Gammaproteobacteria</taxon>
        <taxon>Cellvibrionales</taxon>
        <taxon>Spongiibacteraceae</taxon>
        <taxon>Spongiibacter</taxon>
    </lineage>
</organism>
<comment type="caution">
    <text evidence="2">The sequence shown here is derived from an EMBL/GenBank/DDBJ whole genome shotgun (WGS) entry which is preliminary data.</text>
</comment>
<gene>
    <name evidence="2" type="ORF">HCU74_18675</name>
</gene>
<sequence>MTTAQPHPTEISGASLDQRQLIRTRAAARQLRLRQQGRRFGQQTGSHPAPFKGRGLSFQQLRAYQGGDEIRHIDWRVTARTTKPHTRIFEEERERPIVLCLDQRSAMAFGSRRCFKSVLACHAAALLAWNGLESNDRVGGLIFNDGGHSEIRPRRSQRAVLHFLHEASRFNQQLLTEQAAQVGNLANALEELRRITRPGSSVFILSDFSGYDAAAQRQLHLLARHNEIIALVIADPLEEQLPLRGLYPLSNGREQGSIRITDSLRQRYCDDYRERRHQLHDDFRRSGIHHIDLSTDGDLLQTLQRGMRLT</sequence>
<dbReference type="PANTHER" id="PTHR33608">
    <property type="entry name" value="BLL2464 PROTEIN"/>
    <property type="match status" value="1"/>
</dbReference>